<sequence length="572" mass="60926">MKPVTHRSWRAREADAGTVDALAGSGVNPLLARLLAHRGVCAPDDAEAYLNPVLSRLQDPTALAGMPQAVSRLVRALKAGERVCVHGDYDVDGVTSCAVLISFFQRIGLDCCHYIPKRLTEGYGLSGQGVQGAKRAGATVLVTVDCGITAVAEAKLCREAGIDLIVTDHHSPGEELPDACAVINPLQPSCSFPFKSLAGVGVAFHLVVALRSRLRADGFFPPGGQPDLREYLDLVALGTIADVVPLLGINRVLVSYGLKQLCAGTRVGIEALKEVAGVTGEVGCGAVGFRLAPRINAAGRLEDASLGLELLLCRDPRRAKEIARELDEANAERQALERATFEEARAMLEQGACSGRKSIVLGSELWHPGVIGIVASRIVELFHRPVILFAFDGETGRGSGRSISRFHLLDAIKECADHLLRFGGHSHAAGLSIAQDELERFALRFDEAAQEALDADALTPTLAYDLELGSGEITAELVRQLEQMKPFGMGNPEPLFVLRGAEVLESRVLKGGHLKLRVGQGGKTFDAIGFGLAEAGVPQGRVDLLFSPGINVWNGRSSLQLTVKDLRAEGTC</sequence>
<proteinExistence type="predicted"/>
<feature type="domain" description="RecJ OB" evidence="5">
    <location>
        <begin position="464"/>
        <end position="565"/>
    </location>
</feature>
<dbReference type="PANTHER" id="PTHR30255:SF2">
    <property type="entry name" value="SINGLE-STRANDED-DNA-SPECIFIC EXONUCLEASE RECJ"/>
    <property type="match status" value="1"/>
</dbReference>
<evidence type="ECO:0000313" key="7">
    <source>
        <dbReference type="Proteomes" id="UP000683559"/>
    </source>
</evidence>
<dbReference type="Pfam" id="PF01368">
    <property type="entry name" value="DHH"/>
    <property type="match status" value="1"/>
</dbReference>
<dbReference type="InterPro" id="IPR041122">
    <property type="entry name" value="RecJ_OB"/>
</dbReference>
<feature type="domain" description="DDH" evidence="3">
    <location>
        <begin position="82"/>
        <end position="239"/>
    </location>
</feature>
<dbReference type="PANTHER" id="PTHR30255">
    <property type="entry name" value="SINGLE-STRANDED-DNA-SPECIFIC EXONUCLEASE RECJ"/>
    <property type="match status" value="1"/>
</dbReference>
<keyword evidence="2" id="KW-0378">Hydrolase</keyword>
<reference evidence="6 7" key="1">
    <citation type="submission" date="2021-06" db="EMBL/GenBank/DDBJ databases">
        <title>Gemonas diversity in paddy soil.</title>
        <authorList>
            <person name="Liu G."/>
        </authorList>
    </citation>
    <scope>NUCLEOTIDE SEQUENCE [LARGE SCALE GENOMIC DNA]</scope>
    <source>
        <strain evidence="6 7">RG2</strain>
    </source>
</reference>
<keyword evidence="7" id="KW-1185">Reference proteome</keyword>
<gene>
    <name evidence="6" type="primary">recJ</name>
    <name evidence="6" type="ORF">KP001_06570</name>
</gene>
<dbReference type="EMBL" id="CP077683">
    <property type="protein sequence ID" value="QXE92179.1"/>
    <property type="molecule type" value="Genomic_DNA"/>
</dbReference>
<evidence type="ECO:0000256" key="2">
    <source>
        <dbReference type="ARBA" id="ARBA00022801"/>
    </source>
</evidence>
<name>A0ABX8LL02_9BACT</name>
<evidence type="ECO:0000256" key="1">
    <source>
        <dbReference type="ARBA" id="ARBA00019841"/>
    </source>
</evidence>
<dbReference type="InterPro" id="IPR051673">
    <property type="entry name" value="SSDNA_exonuclease_RecJ"/>
</dbReference>
<dbReference type="InterPro" id="IPR001667">
    <property type="entry name" value="DDH_dom"/>
</dbReference>
<dbReference type="RefSeq" id="WP_217288737.1">
    <property type="nucleotide sequence ID" value="NZ_CP077683.1"/>
</dbReference>
<feature type="domain" description="DHHA1" evidence="4">
    <location>
        <begin position="363"/>
        <end position="449"/>
    </location>
</feature>
<evidence type="ECO:0000259" key="3">
    <source>
        <dbReference type="Pfam" id="PF01368"/>
    </source>
</evidence>
<dbReference type="Proteomes" id="UP000683559">
    <property type="component" value="Chromosome"/>
</dbReference>
<accession>A0ABX8LL02</accession>
<keyword evidence="6" id="KW-0269">Exonuclease</keyword>
<keyword evidence="6" id="KW-0540">Nuclease</keyword>
<evidence type="ECO:0000313" key="6">
    <source>
        <dbReference type="EMBL" id="QXE92179.1"/>
    </source>
</evidence>
<dbReference type="InterPro" id="IPR003156">
    <property type="entry name" value="DHHA1_dom"/>
</dbReference>
<dbReference type="InterPro" id="IPR004610">
    <property type="entry name" value="RecJ"/>
</dbReference>
<protein>
    <recommendedName>
        <fullName evidence="1">Single-stranded-DNA-specific exonuclease RecJ</fullName>
    </recommendedName>
</protein>
<dbReference type="Pfam" id="PF02272">
    <property type="entry name" value="DHHA1"/>
    <property type="match status" value="1"/>
</dbReference>
<evidence type="ECO:0000259" key="5">
    <source>
        <dbReference type="Pfam" id="PF17768"/>
    </source>
</evidence>
<dbReference type="NCBIfam" id="TIGR00644">
    <property type="entry name" value="recJ"/>
    <property type="match status" value="1"/>
</dbReference>
<dbReference type="Pfam" id="PF17768">
    <property type="entry name" value="RecJ_OB"/>
    <property type="match status" value="1"/>
</dbReference>
<dbReference type="GO" id="GO:0004527">
    <property type="term" value="F:exonuclease activity"/>
    <property type="evidence" value="ECO:0007669"/>
    <property type="project" value="UniProtKB-KW"/>
</dbReference>
<evidence type="ECO:0000259" key="4">
    <source>
        <dbReference type="Pfam" id="PF02272"/>
    </source>
</evidence>
<organism evidence="6 7">
    <name type="scientific">Geomonas subterranea</name>
    <dbReference type="NCBI Taxonomy" id="2847989"/>
    <lineage>
        <taxon>Bacteria</taxon>
        <taxon>Pseudomonadati</taxon>
        <taxon>Thermodesulfobacteriota</taxon>
        <taxon>Desulfuromonadia</taxon>
        <taxon>Geobacterales</taxon>
        <taxon>Geobacteraceae</taxon>
        <taxon>Geomonas</taxon>
    </lineage>
</organism>